<dbReference type="GO" id="GO:0003677">
    <property type="term" value="F:DNA binding"/>
    <property type="evidence" value="ECO:0007669"/>
    <property type="project" value="InterPro"/>
</dbReference>
<dbReference type="PROSITE" id="PS50965">
    <property type="entry name" value="NERD"/>
    <property type="match status" value="1"/>
</dbReference>
<dbReference type="Proteomes" id="UP000006898">
    <property type="component" value="Chromosome"/>
</dbReference>
<dbReference type="HOGENOM" id="CLU_068011_2_0_0"/>
<evidence type="ECO:0000313" key="3">
    <source>
        <dbReference type="Proteomes" id="UP000006898"/>
    </source>
</evidence>
<dbReference type="Pfam" id="PF01396">
    <property type="entry name" value="Zn_ribbon_Top1"/>
    <property type="match status" value="1"/>
</dbReference>
<dbReference type="STRING" id="671143.DAMO_2678"/>
<dbReference type="GO" id="GO:0006265">
    <property type="term" value="P:DNA topological change"/>
    <property type="evidence" value="ECO:0007669"/>
    <property type="project" value="InterPro"/>
</dbReference>
<dbReference type="GO" id="GO:0005694">
    <property type="term" value="C:chromosome"/>
    <property type="evidence" value="ECO:0007669"/>
    <property type="project" value="InterPro"/>
</dbReference>
<dbReference type="AlphaFoldDB" id="D5MKD0"/>
<evidence type="ECO:0000313" key="2">
    <source>
        <dbReference type="EMBL" id="CBE69752.1"/>
    </source>
</evidence>
<dbReference type="InterPro" id="IPR011528">
    <property type="entry name" value="NERD"/>
</dbReference>
<dbReference type="Pfam" id="PF08378">
    <property type="entry name" value="NERD"/>
    <property type="match status" value="1"/>
</dbReference>
<organism evidence="2 3">
    <name type="scientific">Methylomirabilis oxygeniifera</name>
    <dbReference type="NCBI Taxonomy" id="671143"/>
    <lineage>
        <taxon>Bacteria</taxon>
        <taxon>Candidatus Methylomirabilota</taxon>
        <taxon>Candidatus Methylomirabilia</taxon>
        <taxon>Candidatus Methylomirabilales</taxon>
        <taxon>Candidatus Methylomirabilaceae</taxon>
        <taxon>Candidatus Methylomirabilis</taxon>
    </lineage>
</organism>
<feature type="domain" description="NERD" evidence="1">
    <location>
        <begin position="27"/>
        <end position="143"/>
    </location>
</feature>
<evidence type="ECO:0000259" key="1">
    <source>
        <dbReference type="PROSITE" id="PS50965"/>
    </source>
</evidence>
<gene>
    <name evidence="2" type="ORF">DAMO_2678</name>
</gene>
<protein>
    <recommendedName>
        <fullName evidence="1">NERD domain-containing protein</fullName>
    </recommendedName>
</protein>
<dbReference type="GO" id="GO:0003916">
    <property type="term" value="F:DNA topoisomerase activity"/>
    <property type="evidence" value="ECO:0007669"/>
    <property type="project" value="InterPro"/>
</dbReference>
<dbReference type="KEGG" id="mox:DAMO_2678"/>
<sequence length="249" mass="29128">MWIAVLVLLIIMIIIIIAPILKHPEIKGLIGERRVREQLRRLPEENYKILNDLTLKGKQGTSQIDHMVISPYGIFVIETKDYGGWIHGKEDSEYWVQTFYKSKFKFRNPIKQNWAHIYAIRENLSEYKDLPYYPIIVFAGKGRLKNLDVTTDVICLDALFETIMKHRGQRKLNDNEIGEIVTTLTGASIKDKQAKMDHISRIKWNVKIRKMKERALICPHCGAQLIRRIGKFSKFYGCSNFPRCQHKQD</sequence>
<dbReference type="EMBL" id="FP565575">
    <property type="protein sequence ID" value="CBE69752.1"/>
    <property type="molecule type" value="Genomic_DNA"/>
</dbReference>
<dbReference type="SUPFAM" id="SSF57783">
    <property type="entry name" value="Zinc beta-ribbon"/>
    <property type="match status" value="1"/>
</dbReference>
<accession>D5MKD0</accession>
<dbReference type="eggNOG" id="COG0551">
    <property type="taxonomic scope" value="Bacteria"/>
</dbReference>
<reference evidence="2 3" key="1">
    <citation type="journal article" date="2010" name="Nature">
        <title>Nitrite-driven anaerobic methane oxidation by oxygenic bacteria.</title>
        <authorList>
            <person name="Ettwig K.F."/>
            <person name="Butler M.K."/>
            <person name="Le Paslier D."/>
            <person name="Pelletier E."/>
            <person name="Mangenot S."/>
            <person name="Kuypers M.M.M."/>
            <person name="Schreiber F."/>
            <person name="Dutilh B.E."/>
            <person name="Zedelius J."/>
            <person name="de Beer D."/>
            <person name="Gloerich J."/>
            <person name="Wessels H.J.C.T."/>
            <person name="van Allen T."/>
            <person name="Luesken F."/>
            <person name="Wu M."/>
            <person name="van de Pas-Schoonen K.T."/>
            <person name="Op den Camp H.J.M."/>
            <person name="Janssen-Megens E.M."/>
            <person name="Francoijs K-J."/>
            <person name="Stunnenberg H."/>
            <person name="Weissenbach J."/>
            <person name="Jetten M.S.M."/>
            <person name="Strous M."/>
        </authorList>
    </citation>
    <scope>NUCLEOTIDE SEQUENCE [LARGE SCALE GENOMIC DNA]</scope>
</reference>
<proteinExistence type="predicted"/>
<name>D5MKD0_METO1</name>
<dbReference type="InterPro" id="IPR013498">
    <property type="entry name" value="Topo_IA_Znf"/>
</dbReference>
<dbReference type="Gene3D" id="3.30.65.10">
    <property type="entry name" value="Bacterial Topoisomerase I, domain 1"/>
    <property type="match status" value="1"/>
</dbReference>